<feature type="compositionally biased region" description="Low complexity" evidence="7">
    <location>
        <begin position="2019"/>
        <end position="2032"/>
    </location>
</feature>
<feature type="compositionally biased region" description="Low complexity" evidence="7">
    <location>
        <begin position="2130"/>
        <end position="2144"/>
    </location>
</feature>
<feature type="compositionally biased region" description="Low complexity" evidence="7">
    <location>
        <begin position="600"/>
        <end position="610"/>
    </location>
</feature>
<evidence type="ECO:0000256" key="4">
    <source>
        <dbReference type="ARBA" id="ARBA00022824"/>
    </source>
</evidence>
<feature type="compositionally biased region" description="Polar residues" evidence="7">
    <location>
        <begin position="2209"/>
        <end position="2245"/>
    </location>
</feature>
<keyword evidence="5 6" id="KW-0931">ER-Golgi transport</keyword>
<feature type="compositionally biased region" description="Low complexity" evidence="7">
    <location>
        <begin position="1167"/>
        <end position="1178"/>
    </location>
</feature>
<dbReference type="CDD" id="cd09233">
    <property type="entry name" value="ACE1-Sec16-like"/>
    <property type="match status" value="1"/>
</dbReference>
<feature type="compositionally biased region" description="Polar residues" evidence="7">
    <location>
        <begin position="2120"/>
        <end position="2129"/>
    </location>
</feature>
<feature type="region of interest" description="Disordered" evidence="7">
    <location>
        <begin position="1591"/>
        <end position="1611"/>
    </location>
</feature>
<feature type="compositionally biased region" description="Polar residues" evidence="7">
    <location>
        <begin position="181"/>
        <end position="192"/>
    </location>
</feature>
<feature type="region of interest" description="Disordered" evidence="7">
    <location>
        <begin position="181"/>
        <end position="215"/>
    </location>
</feature>
<dbReference type="EMBL" id="BGPR01000305">
    <property type="protein sequence ID" value="GBM11818.1"/>
    <property type="molecule type" value="Genomic_DNA"/>
</dbReference>
<evidence type="ECO:0000256" key="5">
    <source>
        <dbReference type="ARBA" id="ARBA00022892"/>
    </source>
</evidence>
<dbReference type="GO" id="GO:0016192">
    <property type="term" value="P:vesicle-mediated transport"/>
    <property type="evidence" value="ECO:0007669"/>
    <property type="project" value="UniProtKB-KW"/>
</dbReference>
<organism evidence="10 11">
    <name type="scientific">Araneus ventricosus</name>
    <name type="common">Orbweaver spider</name>
    <name type="synonym">Epeira ventricosa</name>
    <dbReference type="NCBI Taxonomy" id="182803"/>
    <lineage>
        <taxon>Eukaryota</taxon>
        <taxon>Metazoa</taxon>
        <taxon>Ecdysozoa</taxon>
        <taxon>Arthropoda</taxon>
        <taxon>Chelicerata</taxon>
        <taxon>Arachnida</taxon>
        <taxon>Araneae</taxon>
        <taxon>Araneomorphae</taxon>
        <taxon>Entelegynae</taxon>
        <taxon>Araneoidea</taxon>
        <taxon>Araneidae</taxon>
        <taxon>Araneus</taxon>
    </lineage>
</organism>
<dbReference type="GO" id="GO:0007030">
    <property type="term" value="P:Golgi organization"/>
    <property type="evidence" value="ECO:0007669"/>
    <property type="project" value="TreeGrafter"/>
</dbReference>
<feature type="region of interest" description="Disordered" evidence="7">
    <location>
        <begin position="600"/>
        <end position="877"/>
    </location>
</feature>
<feature type="compositionally biased region" description="Polar residues" evidence="7">
    <location>
        <begin position="391"/>
        <end position="401"/>
    </location>
</feature>
<dbReference type="InterPro" id="IPR024298">
    <property type="entry name" value="Sec16_Sec23-bd"/>
</dbReference>
<evidence type="ECO:0000256" key="3">
    <source>
        <dbReference type="ARBA" id="ARBA00022448"/>
    </source>
</evidence>
<feature type="compositionally biased region" description="Polar residues" evidence="7">
    <location>
        <begin position="351"/>
        <end position="367"/>
    </location>
</feature>
<feature type="compositionally biased region" description="Polar residues" evidence="7">
    <location>
        <begin position="1992"/>
        <end position="2009"/>
    </location>
</feature>
<feature type="compositionally biased region" description="Polar residues" evidence="7">
    <location>
        <begin position="719"/>
        <end position="737"/>
    </location>
</feature>
<dbReference type="InterPro" id="IPR024340">
    <property type="entry name" value="Sec16_CCD"/>
</dbReference>
<feature type="compositionally biased region" description="Basic and acidic residues" evidence="7">
    <location>
        <begin position="611"/>
        <end position="623"/>
    </location>
</feature>
<accession>A0A4Y2D755</accession>
<dbReference type="Pfam" id="PF12932">
    <property type="entry name" value="Sec16"/>
    <property type="match status" value="1"/>
</dbReference>
<reference evidence="10 11" key="1">
    <citation type="journal article" date="2019" name="Sci. Rep.">
        <title>Orb-weaving spider Araneus ventricosus genome elucidates the spidroin gene catalogue.</title>
        <authorList>
            <person name="Kono N."/>
            <person name="Nakamura H."/>
            <person name="Ohtoshi R."/>
            <person name="Moran D.A.P."/>
            <person name="Shinohara A."/>
            <person name="Yoshida Y."/>
            <person name="Fujiwara M."/>
            <person name="Mori M."/>
            <person name="Tomita M."/>
            <person name="Arakawa K."/>
        </authorList>
    </citation>
    <scope>NUCLEOTIDE SEQUENCE [LARGE SCALE GENOMIC DNA]</scope>
</reference>
<evidence type="ECO:0000256" key="6">
    <source>
        <dbReference type="RuleBase" id="RU364101"/>
    </source>
</evidence>
<name>A0A4Y2D755_ARAVE</name>
<evidence type="ECO:0000259" key="8">
    <source>
        <dbReference type="Pfam" id="PF12931"/>
    </source>
</evidence>
<feature type="compositionally biased region" description="Polar residues" evidence="7">
    <location>
        <begin position="1492"/>
        <end position="1511"/>
    </location>
</feature>
<feature type="compositionally biased region" description="Basic and acidic residues" evidence="7">
    <location>
        <begin position="752"/>
        <end position="858"/>
    </location>
</feature>
<comment type="subcellular location">
    <subcellularLocation>
        <location evidence="1">Endoplasmic reticulum</location>
    </subcellularLocation>
    <subcellularLocation>
        <location evidence="6">Golgi apparatus membrane</location>
    </subcellularLocation>
</comment>
<feature type="region of interest" description="Disordered" evidence="7">
    <location>
        <begin position="28"/>
        <end position="113"/>
    </location>
</feature>
<protein>
    <recommendedName>
        <fullName evidence="6">Protein transport protein sec16</fullName>
    </recommendedName>
</protein>
<sequence>MSKRLLQRGRYPKAPAVEQISNTNSIPYQFYSSQFPPNPPVQTSQMSFFDPNAQTQTGQNSWAQPSYPPPNTYQPNQVTHQPAYPNPNTYQQNQAPLQPMPDSSGYWSGGQVHPVSAQSQWNESWYQQPENVSDKTGFVNYQQPASMTNSADQWQQQQQVPYSQIDNQNYPQQQVTYSHGNQQEFSNPTHYQSTNNNSQADSSNSSLPAWENGSLEVSQPEHLPWTYGAPQYSNPVPAPLHDFTQNSNSATNTMSWPLDSNYVTSNSSDFTAHDTSSSHYLLTNTENITVVNSENKSPSHSPSVEQNITSEDELHSSKVPNDTSNLEDGNTHQEQSVDLEYASSTLSAFFQNNIPDESGDGSDNVSTPVLKDSGESSQEERESPVLEDSVNKLSDSNSSLKEQGDNVGDENNFVQEEKIINLDVEEEINKSQSPSGFIEEPVNQEVPDPHQDDTSKVLQSQSKPSYDEISTEEPLNQEIPAKSGQTSRSTSSERERLILRPREDSPFKPPRPNSSKGMIVQQEISEQNHPETKYSAPEGKTVVQEVNLETFPDNLERPSDYEELKKQSPLYTSRKHLRSELNSSPSSLLCDNLDIPCVTLAPAAPPLSSARSDKSESSTESKSEMLSFAKPNLSILKLNEPNISSSSPDVKESNIYEKSSSKRMSRKESTNFQQSRDKDALVSQHKQHENVSQPPKEEKPPMEKNDYYNKPIYLKDSKINGSNVTGKDSQPIRQPPSNVEYPESSLPLPRNGKRDTNYPPDERNDPRYGRDRQEGDRHRFYEQKYPSFDERQCYSDRERSRPSSRNSLRDRSEDYPYPPRADDYYQSRRDDPRQYPPEYERPSSRMSETDASRNDRQGHPGYYRQQYGYPAAGYPRNDYYQRPPTHRGYDYDHYPRDPYYSSYYDAYRYAYSNYNYGFYDELYRNDPRYKQYQEQYRQYYAKHGYDVDFERSSVHSGRSSANEFAKDPNSSHYREPDIDSNESEISSYNLEQKYYGDSQNEMSNIEDQISTPSSRLTPVKFSYAHPIARFSPGGLLITGIPCQASTMPAMPIRIQTMQALREDEESFQELKNHQGPLIRGLTHKNDVIEFCNQKIKSIKSLEDIVDRDSYILLWELMVLLLRQNGSVAGSDIAELLLRDHEILRPSLPLRPAVDTPQGEHSPADVNDSSSQSHAGDASSPDEGIVVLSDKTLLNTSHTVDVDKLTRKFREFLLFGHKKDALEWAMKHGLWGHALFLASKMDVRTYANVMTRFANSLALNDPLQTLYQLMSGRQPLAVTNVADKKWGDWRPHLAMILSNPSGQPDVDSRSITTLGDTLASKGCLCAAHFCYIMAQVDFGTYEQKNSKLVLLAADHSLPFEEFASNEAVQLTEIYEYAQSLANPNYMLVHLQLYKFLYALRLVEHGFLEEALHYCEIISAKVQEHPHLFQLDFISEVYKLATQLKYHDPHFLRGQGEFEDQEDPDWMKNLTSLVQNFNNFSFGDQQQQQQQQQSYVEQPTTEIDPNQNSNNLQYIPPPTSENVSFQNMPTNNIQNEATSAYNHVNYYQSTGWNQQNVQNATFSSNNSPLDSGGYYQGDTATNQNSFYRQNSIPSHEENETTDVPSSPVTQTPPFDYFSSGAQQEWSSVHSLPSVSLSDACSKSDLEALVHKEETESDVALYSSSHSTPLHNYLLSKDNMDDRRMLMTRSGVVDVRTLNSCLKSSRSHNSKHKKCIKFDASVSQVKLQKTGIRRRRFSKKKSETLDHSDSSLEGSPSKEKHKGHHKLSLLQSLGIVKSNDSSTKVSKRKRKAKKKNETIEKLLQSKKTFAIDEPCNMNEEQWVQKEKSIDESVQETKKIISILKKLSDEEKKNSQLSQLMANELNKKPPLIFGGTYPIDEPFESSGMKASKKRSKVLCEDNFSDHLTGDTKANISSRRSKHSIQSSNVGCYKNEVKHSKRIEQFSREKLAKISPIAMFKRKHKLDKNAKDDSSNTSWTTTASSSRESSNKIENEGNMNESKPVYESSNTFNKTSHRERRDSAMSSGSRYSSGSISVANKSSAKETQKSEAKKSKPAQTGRNWLGGMFSRLLPKGPNQMILPDDKNPTIVWDEDKKCWKNTDSNDDDESNTPLAPPTDMELMGSKSSMNTFQTPGSSAPPSSSAAPPGNTVPPSSTSMPVNKFSRPKTRGMRQNYVDILNTSGSTKKATALPESLFPSPYESTSSPKLFMPDGTSTATVDNSADLESSHTPYNPPQVETQEPVELQTTPLMFDPAEYDNRKSSFSNQRPTLGRTGRRTYPT</sequence>
<feature type="region of interest" description="Disordered" evidence="7">
    <location>
        <begin position="1726"/>
        <end position="1770"/>
    </location>
</feature>
<feature type="compositionally biased region" description="Basic and acidic residues" evidence="7">
    <location>
        <begin position="1737"/>
        <end position="1747"/>
    </location>
</feature>
<keyword evidence="11" id="KW-1185">Reference proteome</keyword>
<keyword evidence="6" id="KW-0333">Golgi apparatus</keyword>
<dbReference type="Gene3D" id="1.25.40.1030">
    <property type="match status" value="1"/>
</dbReference>
<gene>
    <name evidence="10" type="primary">SEC16A_1</name>
    <name evidence="10" type="ORF">AVEN_26751_1</name>
</gene>
<feature type="compositionally biased region" description="Low complexity" evidence="7">
    <location>
        <begin position="1970"/>
        <end position="1983"/>
    </location>
</feature>
<evidence type="ECO:0000256" key="2">
    <source>
        <dbReference type="ARBA" id="ARBA00005927"/>
    </source>
</evidence>
<feature type="compositionally biased region" description="Polar residues" evidence="7">
    <location>
        <begin position="1599"/>
        <end position="1610"/>
    </location>
</feature>
<evidence type="ECO:0000313" key="11">
    <source>
        <dbReference type="Proteomes" id="UP000499080"/>
    </source>
</evidence>
<feature type="region of interest" description="Disordered" evidence="7">
    <location>
        <begin position="956"/>
        <end position="984"/>
    </location>
</feature>
<feature type="compositionally biased region" description="Basic and acidic residues" evidence="7">
    <location>
        <begin position="695"/>
        <end position="718"/>
    </location>
</feature>
<feature type="compositionally biased region" description="Basic and acidic residues" evidence="7">
    <location>
        <begin position="491"/>
        <end position="506"/>
    </location>
</feature>
<feature type="region of interest" description="Disordered" evidence="7">
    <location>
        <begin position="292"/>
        <end position="332"/>
    </location>
</feature>
<dbReference type="OrthoDB" id="8918678at2759"/>
<feature type="compositionally biased region" description="Polar residues" evidence="7">
    <location>
        <begin position="73"/>
        <end position="96"/>
    </location>
</feature>
<dbReference type="GO" id="GO:0070971">
    <property type="term" value="C:endoplasmic reticulum exit site"/>
    <property type="evidence" value="ECO:0007669"/>
    <property type="project" value="TreeGrafter"/>
</dbReference>
<keyword evidence="6" id="KW-0472">Membrane</keyword>
<dbReference type="PANTHER" id="PTHR13402:SF6">
    <property type="entry name" value="SECRETORY 16, ISOFORM I"/>
    <property type="match status" value="1"/>
</dbReference>
<dbReference type="PANTHER" id="PTHR13402">
    <property type="entry name" value="RGPR-RELATED"/>
    <property type="match status" value="1"/>
</dbReference>
<evidence type="ECO:0000256" key="7">
    <source>
        <dbReference type="SAM" id="MobiDB-lite"/>
    </source>
</evidence>
<evidence type="ECO:0000259" key="9">
    <source>
        <dbReference type="Pfam" id="PF12932"/>
    </source>
</evidence>
<feature type="region of interest" description="Disordered" evidence="7">
    <location>
        <begin position="1559"/>
        <end position="1579"/>
    </location>
</feature>
<feature type="region of interest" description="Disordered" evidence="7">
    <location>
        <begin position="1148"/>
        <end position="1181"/>
    </location>
</feature>
<feature type="domain" description="Sec16 central conserved" evidence="9">
    <location>
        <begin position="1025"/>
        <end position="1125"/>
    </location>
</feature>
<proteinExistence type="inferred from homology"/>
<dbReference type="GO" id="GO:0000139">
    <property type="term" value="C:Golgi membrane"/>
    <property type="evidence" value="ECO:0007669"/>
    <property type="project" value="UniProtKB-SubCell"/>
</dbReference>
<feature type="compositionally biased region" description="Basic and acidic residues" evidence="7">
    <location>
        <begin position="2038"/>
        <end position="2049"/>
    </location>
</feature>
<dbReference type="GO" id="GO:0015031">
    <property type="term" value="P:protein transport"/>
    <property type="evidence" value="ECO:0007669"/>
    <property type="project" value="UniProtKB-KW"/>
</dbReference>
<feature type="region of interest" description="Disordered" evidence="7">
    <location>
        <begin position="351"/>
        <end position="588"/>
    </location>
</feature>
<feature type="compositionally biased region" description="Basic and acidic residues" evidence="7">
    <location>
        <begin position="372"/>
        <end position="384"/>
    </location>
</feature>
<feature type="region of interest" description="Disordered" evidence="7">
    <location>
        <begin position="1483"/>
        <end position="1519"/>
    </location>
</feature>
<keyword evidence="6" id="KW-0653">Protein transport</keyword>
<feature type="domain" description="Sec16 Sec23-binding" evidence="8">
    <location>
        <begin position="1209"/>
        <end position="1446"/>
    </location>
</feature>
<feature type="region of interest" description="Disordered" evidence="7">
    <location>
        <begin position="1904"/>
        <end position="1923"/>
    </location>
</feature>
<evidence type="ECO:0000313" key="10">
    <source>
        <dbReference type="EMBL" id="GBM11818.1"/>
    </source>
</evidence>
<feature type="compositionally biased region" description="Polar residues" evidence="7">
    <location>
        <begin position="292"/>
        <end position="309"/>
    </location>
</feature>
<keyword evidence="4 6" id="KW-0256">Endoplasmic reticulum</keyword>
<keyword evidence="3 6" id="KW-0813">Transport</keyword>
<feature type="compositionally biased region" description="Basic and acidic residues" evidence="7">
    <location>
        <begin position="2078"/>
        <end position="2095"/>
    </location>
</feature>
<feature type="region of interest" description="Disordered" evidence="7">
    <location>
        <begin position="1960"/>
        <end position="2277"/>
    </location>
</feature>
<feature type="compositionally biased region" description="Polar residues" evidence="7">
    <location>
        <begin position="318"/>
        <end position="332"/>
    </location>
</feature>
<feature type="compositionally biased region" description="Basic and acidic residues" evidence="7">
    <location>
        <begin position="554"/>
        <end position="566"/>
    </location>
</feature>
<evidence type="ECO:0000256" key="1">
    <source>
        <dbReference type="ARBA" id="ARBA00004240"/>
    </source>
</evidence>
<comment type="caution">
    <text evidence="10">The sequence shown here is derived from an EMBL/GenBank/DDBJ whole genome shotgun (WGS) entry which is preliminary data.</text>
</comment>
<dbReference type="Pfam" id="PF12931">
    <property type="entry name" value="TPR_Sec16"/>
    <property type="match status" value="1"/>
</dbReference>
<dbReference type="GO" id="GO:0012507">
    <property type="term" value="C:ER to Golgi transport vesicle membrane"/>
    <property type="evidence" value="ECO:0007669"/>
    <property type="project" value="TreeGrafter"/>
</dbReference>
<feature type="compositionally biased region" description="Polar residues" evidence="7">
    <location>
        <begin position="28"/>
        <end position="64"/>
    </location>
</feature>
<dbReference type="GO" id="GO:0070973">
    <property type="term" value="P:protein localization to endoplasmic reticulum exit site"/>
    <property type="evidence" value="ECO:0007669"/>
    <property type="project" value="TreeGrafter"/>
</dbReference>
<feature type="compositionally biased region" description="Low complexity" evidence="7">
    <location>
        <begin position="193"/>
        <end position="206"/>
    </location>
</feature>
<dbReference type="Proteomes" id="UP000499080">
    <property type="component" value="Unassembled WGS sequence"/>
</dbReference>
<comment type="similarity">
    <text evidence="2 6">Belongs to the SEC16 family.</text>
</comment>